<proteinExistence type="predicted"/>
<dbReference type="Proteomes" id="UP001628192">
    <property type="component" value="Unassembled WGS sequence"/>
</dbReference>
<accession>A0ABQ0EAB5</accession>
<dbReference type="RefSeq" id="WP_407844773.1">
    <property type="nucleotide sequence ID" value="NZ_BAAFSG010000001.1"/>
</dbReference>
<name>A0ABQ0EAB5_9BACT</name>
<dbReference type="EMBL" id="BAAFSG010000001">
    <property type="protein sequence ID" value="GAB1254512.1"/>
    <property type="molecule type" value="Genomic_DNA"/>
</dbReference>
<organism evidence="1 2">
    <name type="scientific">Desulfovibrio falkowii</name>
    <dbReference type="NCBI Taxonomy" id="3136602"/>
    <lineage>
        <taxon>Bacteria</taxon>
        <taxon>Pseudomonadati</taxon>
        <taxon>Thermodesulfobacteriota</taxon>
        <taxon>Desulfovibrionia</taxon>
        <taxon>Desulfovibrionales</taxon>
        <taxon>Desulfovibrionaceae</taxon>
        <taxon>Desulfovibrio</taxon>
    </lineage>
</organism>
<comment type="caution">
    <text evidence="1">The sequence shown here is derived from an EMBL/GenBank/DDBJ whole genome shotgun (WGS) entry which is preliminary data.</text>
</comment>
<sequence length="49" mass="5733">MAVIQFNRQKRRKRPIKCIFKFQYRPCVVAYCYTTEEMAAAFRAAKGAA</sequence>
<evidence type="ECO:0000313" key="1">
    <source>
        <dbReference type="EMBL" id="GAB1254512.1"/>
    </source>
</evidence>
<evidence type="ECO:0000313" key="2">
    <source>
        <dbReference type="Proteomes" id="UP001628192"/>
    </source>
</evidence>
<reference evidence="1 2" key="1">
    <citation type="journal article" date="2025" name="Int. J. Syst. Evol. Microbiol.">
        <title>Desulfovibrio falkowii sp. nov., Porphyromonas miyakawae sp. nov., Mediterraneibacter flintii sp. nov. and Owariibacterium komagatae gen. nov., sp. nov., isolated from human faeces.</title>
        <authorList>
            <person name="Hamaguchi T."/>
            <person name="Ohara M."/>
            <person name="Hisatomi A."/>
            <person name="Sekiguchi K."/>
            <person name="Takeda J.I."/>
            <person name="Ueyama J."/>
            <person name="Ito M."/>
            <person name="Nishiwaki H."/>
            <person name="Ogi T."/>
            <person name="Hirayama M."/>
            <person name="Ohkuma M."/>
            <person name="Sakamoto M."/>
            <person name="Ohno K."/>
        </authorList>
    </citation>
    <scope>NUCLEOTIDE SEQUENCE [LARGE SCALE GENOMIC DNA]</scope>
    <source>
        <strain evidence="1 2">13CB8C</strain>
    </source>
</reference>
<protein>
    <submittedName>
        <fullName evidence="1">Uncharacterized protein</fullName>
    </submittedName>
</protein>
<keyword evidence="2" id="KW-1185">Reference proteome</keyword>
<gene>
    <name evidence="1" type="ORF">Defa_19990</name>
</gene>